<accession>A0A822YDK7</accession>
<keyword evidence="2" id="KW-1185">Reference proteome</keyword>
<proteinExistence type="predicted"/>
<evidence type="ECO:0000313" key="2">
    <source>
        <dbReference type="Proteomes" id="UP000607653"/>
    </source>
</evidence>
<dbReference type="SUPFAM" id="SSF51735">
    <property type="entry name" value="NAD(P)-binding Rossmann-fold domains"/>
    <property type="match status" value="1"/>
</dbReference>
<reference evidence="1 2" key="1">
    <citation type="journal article" date="2020" name="Mol. Biol. Evol.">
        <title>Distinct Expression and Methylation Patterns for Genes with Different Fates following a Single Whole-Genome Duplication in Flowering Plants.</title>
        <authorList>
            <person name="Shi T."/>
            <person name="Rahmani R.S."/>
            <person name="Gugger P.F."/>
            <person name="Wang M."/>
            <person name="Li H."/>
            <person name="Zhang Y."/>
            <person name="Li Z."/>
            <person name="Wang Q."/>
            <person name="Van de Peer Y."/>
            <person name="Marchal K."/>
            <person name="Chen J."/>
        </authorList>
    </citation>
    <scope>NUCLEOTIDE SEQUENCE [LARGE SCALE GENOMIC DNA]</scope>
    <source>
        <tissue evidence="1">Leaf</tissue>
    </source>
</reference>
<name>A0A822YDK7_NELNU</name>
<dbReference type="InterPro" id="IPR036291">
    <property type="entry name" value="NAD(P)-bd_dom_sf"/>
</dbReference>
<comment type="caution">
    <text evidence="1">The sequence shown here is derived from an EMBL/GenBank/DDBJ whole genome shotgun (WGS) entry which is preliminary data.</text>
</comment>
<dbReference type="Gene3D" id="3.40.50.720">
    <property type="entry name" value="NAD(P)-binding Rossmann-like Domain"/>
    <property type="match status" value="1"/>
</dbReference>
<evidence type="ECO:0008006" key="3">
    <source>
        <dbReference type="Google" id="ProtNLM"/>
    </source>
</evidence>
<evidence type="ECO:0000313" key="1">
    <source>
        <dbReference type="EMBL" id="DAD32234.1"/>
    </source>
</evidence>
<dbReference type="EMBL" id="DUZY01000003">
    <property type="protein sequence ID" value="DAD32234.1"/>
    <property type="molecule type" value="Genomic_DNA"/>
</dbReference>
<organism evidence="1 2">
    <name type="scientific">Nelumbo nucifera</name>
    <name type="common">Sacred lotus</name>
    <dbReference type="NCBI Taxonomy" id="4432"/>
    <lineage>
        <taxon>Eukaryota</taxon>
        <taxon>Viridiplantae</taxon>
        <taxon>Streptophyta</taxon>
        <taxon>Embryophyta</taxon>
        <taxon>Tracheophyta</taxon>
        <taxon>Spermatophyta</taxon>
        <taxon>Magnoliopsida</taxon>
        <taxon>Proteales</taxon>
        <taxon>Nelumbonaceae</taxon>
        <taxon>Nelumbo</taxon>
    </lineage>
</organism>
<dbReference type="AlphaFoldDB" id="A0A822YDK7"/>
<dbReference type="Proteomes" id="UP000607653">
    <property type="component" value="Unassembled WGS sequence"/>
</dbReference>
<protein>
    <recommendedName>
        <fullName evidence="3">Tetraketide alpha-pyrone reductase 1-like</fullName>
    </recommendedName>
</protein>
<sequence>MKHRCDNGLWKGKGRELSDFLFDLKKVSHLLELQSLGELKLFRADLTDEGSFDAAVSGCEVAFHVATPVHFASPDPEVFNAQLLCLNNNYCFSFFFSS</sequence>
<gene>
    <name evidence="1" type="ORF">HUJ06_011085</name>
</gene>